<gene>
    <name evidence="1" type="ORF">J2W95_002644</name>
</gene>
<keyword evidence="2" id="KW-1185">Reference proteome</keyword>
<reference evidence="1 2" key="1">
    <citation type="submission" date="2023-07" db="EMBL/GenBank/DDBJ databases">
        <title>Sorghum-associated microbial communities from plants grown in Nebraska, USA.</title>
        <authorList>
            <person name="Schachtman D."/>
        </authorList>
    </citation>
    <scope>NUCLEOTIDE SEQUENCE [LARGE SCALE GENOMIC DNA]</scope>
    <source>
        <strain evidence="1 2">BE124</strain>
    </source>
</reference>
<dbReference type="Proteomes" id="UP001261871">
    <property type="component" value="Unassembled WGS sequence"/>
</dbReference>
<accession>A0ABU1S4I9</accession>
<evidence type="ECO:0000313" key="2">
    <source>
        <dbReference type="Proteomes" id="UP001261871"/>
    </source>
</evidence>
<organism evidence="1 2">
    <name type="scientific">Flavobacterium granuli</name>
    <dbReference type="NCBI Taxonomy" id="280093"/>
    <lineage>
        <taxon>Bacteria</taxon>
        <taxon>Pseudomonadati</taxon>
        <taxon>Bacteroidota</taxon>
        <taxon>Flavobacteriia</taxon>
        <taxon>Flavobacteriales</taxon>
        <taxon>Flavobacteriaceae</taxon>
        <taxon>Flavobacterium</taxon>
    </lineage>
</organism>
<comment type="caution">
    <text evidence="1">The sequence shown here is derived from an EMBL/GenBank/DDBJ whole genome shotgun (WGS) entry which is preliminary data.</text>
</comment>
<evidence type="ECO:0000313" key="1">
    <source>
        <dbReference type="EMBL" id="MDR6845933.1"/>
    </source>
</evidence>
<dbReference type="EMBL" id="JAVDTX010000006">
    <property type="protein sequence ID" value="MDR6845933.1"/>
    <property type="molecule type" value="Genomic_DNA"/>
</dbReference>
<dbReference type="RefSeq" id="WP_310007679.1">
    <property type="nucleotide sequence ID" value="NZ_JAVDTX010000006.1"/>
</dbReference>
<proteinExistence type="predicted"/>
<protein>
    <submittedName>
        <fullName evidence="1">Uncharacterized protein</fullName>
    </submittedName>
</protein>
<name>A0ABU1S4I9_9FLAO</name>
<sequence>MKVITKNLRWIVFLFLIFQTAVFSQIKIGDNPTVINPSAIMEIESENKGFLLPRLQLVNVSNPAPLLEHEAGMIVYNTATATGLTPGFYYNDRTKWVVVSKSTVTGLLSADNGLTNVNGVAKLGGSLTQPTVLSTTAINTLAIKGLIAGDTGKGDFMIIDKLTGELKTIPYSVIKEAINKKLEGNPAITPGTNTKITYDAKGLVIKGENVMCDFITYF</sequence>